<dbReference type="GO" id="GO:0006282">
    <property type="term" value="P:regulation of DNA repair"/>
    <property type="evidence" value="ECO:0007669"/>
    <property type="project" value="UniProtKB-UniRule"/>
</dbReference>
<dbReference type="Pfam" id="PF21981">
    <property type="entry name" value="RecX_HTH3"/>
    <property type="match status" value="1"/>
</dbReference>
<evidence type="ECO:0000313" key="10">
    <source>
        <dbReference type="Proteomes" id="UP000462363"/>
    </source>
</evidence>
<accession>A0A844F1D4</accession>
<keyword evidence="4 5" id="KW-0963">Cytoplasm</keyword>
<evidence type="ECO:0000259" key="6">
    <source>
        <dbReference type="Pfam" id="PF02631"/>
    </source>
</evidence>
<dbReference type="PANTHER" id="PTHR33602:SF1">
    <property type="entry name" value="REGULATORY PROTEIN RECX FAMILY PROTEIN"/>
    <property type="match status" value="1"/>
</dbReference>
<dbReference type="EMBL" id="VUMB01000003">
    <property type="protein sequence ID" value="MSS39138.1"/>
    <property type="molecule type" value="Genomic_DNA"/>
</dbReference>
<dbReference type="InterPro" id="IPR003783">
    <property type="entry name" value="Regulatory_RecX"/>
</dbReference>
<evidence type="ECO:0000256" key="1">
    <source>
        <dbReference type="ARBA" id="ARBA00004496"/>
    </source>
</evidence>
<dbReference type="InterPro" id="IPR053925">
    <property type="entry name" value="RecX_HTH_3rd"/>
</dbReference>
<protein>
    <recommendedName>
        <fullName evidence="3 5">Regulatory protein RecX</fullName>
    </recommendedName>
</protein>
<evidence type="ECO:0000256" key="3">
    <source>
        <dbReference type="ARBA" id="ARBA00018111"/>
    </source>
</evidence>
<evidence type="ECO:0000313" key="9">
    <source>
        <dbReference type="EMBL" id="MSS39138.1"/>
    </source>
</evidence>
<dbReference type="Proteomes" id="UP000462363">
    <property type="component" value="Unassembled WGS sequence"/>
</dbReference>
<dbReference type="InterPro" id="IPR053926">
    <property type="entry name" value="RecX_HTH_1st"/>
</dbReference>
<dbReference type="Pfam" id="PF02631">
    <property type="entry name" value="RecX_HTH2"/>
    <property type="match status" value="1"/>
</dbReference>
<dbReference type="PANTHER" id="PTHR33602">
    <property type="entry name" value="REGULATORY PROTEIN RECX FAMILY PROTEIN"/>
    <property type="match status" value="1"/>
</dbReference>
<dbReference type="Gene3D" id="1.10.10.10">
    <property type="entry name" value="Winged helix-like DNA-binding domain superfamily/Winged helix DNA-binding domain"/>
    <property type="match status" value="3"/>
</dbReference>
<dbReference type="Pfam" id="PF21982">
    <property type="entry name" value="RecX_HTH1"/>
    <property type="match status" value="1"/>
</dbReference>
<evidence type="ECO:0000259" key="7">
    <source>
        <dbReference type="Pfam" id="PF21981"/>
    </source>
</evidence>
<sequence>MTVTKIEPVTKSKYKIYLDGQFAFVLYKGELSRYQIEEDGLLEEAQYQRIRNDIVLKRAKLRAMHLLTDMGRTESQLRSKLALGGYPEDIVGEAVEYVKSFGYIDDMEYARSFIESRKDKKSRKELYAALSQKGVEKELIEQAFEECYGNEDSRAAIEAILQKKKYDPHTADHAQTQKILGYLVRKGFHYEDIRQVIQVSEWNA</sequence>
<evidence type="ECO:0000256" key="5">
    <source>
        <dbReference type="HAMAP-Rule" id="MF_01114"/>
    </source>
</evidence>
<reference evidence="9 10" key="1">
    <citation type="submission" date="2019-08" db="EMBL/GenBank/DDBJ databases">
        <title>In-depth cultivation of the pig gut microbiome towards novel bacterial diversity and tailored functional studies.</title>
        <authorList>
            <person name="Wylensek D."/>
            <person name="Hitch T.C.A."/>
            <person name="Clavel T."/>
        </authorList>
    </citation>
    <scope>NUCLEOTIDE SEQUENCE [LARGE SCALE GENOMIC DNA]</scope>
    <source>
        <strain evidence="9 10">BL-389-WT-3D</strain>
    </source>
</reference>
<comment type="subcellular location">
    <subcellularLocation>
        <location evidence="1 5">Cytoplasm</location>
    </subcellularLocation>
</comment>
<comment type="similarity">
    <text evidence="2 5">Belongs to the RecX family.</text>
</comment>
<dbReference type="GO" id="GO:0005737">
    <property type="term" value="C:cytoplasm"/>
    <property type="evidence" value="ECO:0007669"/>
    <property type="project" value="UniProtKB-SubCell"/>
</dbReference>
<comment type="function">
    <text evidence="5">Modulates RecA activity.</text>
</comment>
<organism evidence="9 10">
    <name type="scientific">Clostridium scindens (strain JCM 10418 / VPI 12708)</name>
    <dbReference type="NCBI Taxonomy" id="29347"/>
    <lineage>
        <taxon>Bacteria</taxon>
        <taxon>Bacillati</taxon>
        <taxon>Bacillota</taxon>
        <taxon>Clostridia</taxon>
        <taxon>Lachnospirales</taxon>
        <taxon>Lachnospiraceae</taxon>
    </lineage>
</organism>
<name>A0A844F1D4_CLOSV</name>
<feature type="domain" description="RecX third three-helical" evidence="7">
    <location>
        <begin position="155"/>
        <end position="197"/>
    </location>
</feature>
<dbReference type="GeneID" id="62697357"/>
<evidence type="ECO:0000259" key="8">
    <source>
        <dbReference type="Pfam" id="PF21982"/>
    </source>
</evidence>
<gene>
    <name evidence="5" type="primary">recX</name>
    <name evidence="9" type="ORF">FYJ37_01905</name>
</gene>
<dbReference type="HAMAP" id="MF_01114">
    <property type="entry name" value="RecX"/>
    <property type="match status" value="1"/>
</dbReference>
<evidence type="ECO:0000256" key="4">
    <source>
        <dbReference type="ARBA" id="ARBA00022490"/>
    </source>
</evidence>
<dbReference type="RefSeq" id="WP_004606756.1">
    <property type="nucleotide sequence ID" value="NZ_AP024846.1"/>
</dbReference>
<feature type="domain" description="RecX second three-helical" evidence="6">
    <location>
        <begin position="105"/>
        <end position="143"/>
    </location>
</feature>
<comment type="caution">
    <text evidence="9">The sequence shown here is derived from an EMBL/GenBank/DDBJ whole genome shotgun (WGS) entry which is preliminary data.</text>
</comment>
<dbReference type="InterPro" id="IPR053924">
    <property type="entry name" value="RecX_HTH_2nd"/>
</dbReference>
<feature type="domain" description="RecX first three-helical" evidence="8">
    <location>
        <begin position="59"/>
        <end position="97"/>
    </location>
</feature>
<dbReference type="InterPro" id="IPR036388">
    <property type="entry name" value="WH-like_DNA-bd_sf"/>
</dbReference>
<dbReference type="AlphaFoldDB" id="A0A844F1D4"/>
<evidence type="ECO:0000256" key="2">
    <source>
        <dbReference type="ARBA" id="ARBA00009695"/>
    </source>
</evidence>
<proteinExistence type="inferred from homology"/>